<protein>
    <submittedName>
        <fullName evidence="3">ATP-binding cassette domain-containing protein</fullName>
    </submittedName>
</protein>
<dbReference type="Gene3D" id="3.40.50.300">
    <property type="entry name" value="P-loop containing nucleotide triphosphate hydrolases"/>
    <property type="match status" value="1"/>
</dbReference>
<organism evidence="3 4">
    <name type="scientific">Blastococcus brunescens</name>
    <dbReference type="NCBI Taxonomy" id="1564165"/>
    <lineage>
        <taxon>Bacteria</taxon>
        <taxon>Bacillati</taxon>
        <taxon>Actinomycetota</taxon>
        <taxon>Actinomycetes</taxon>
        <taxon>Geodermatophilales</taxon>
        <taxon>Geodermatophilaceae</taxon>
        <taxon>Blastococcus</taxon>
    </lineage>
</organism>
<name>A0ABZ1AZF8_9ACTN</name>
<gene>
    <name evidence="3" type="ORF">U6N30_30915</name>
</gene>
<sequence length="141" mass="14641">MGTVAGHADRLAARRGRSPGGDGRGRAPAAARLLPAGVAGRAAALLRLHCLQLADRMPDEVSLGEQQRTAIARALVVRPSLLIADEPTGRLDEELSTHVVTTLRQVYAAAGTGVLIASHDSVVVAAADRVVRRSDGQVVEA</sequence>
<evidence type="ECO:0000259" key="2">
    <source>
        <dbReference type="Pfam" id="PF00005"/>
    </source>
</evidence>
<proteinExistence type="predicted"/>
<dbReference type="InterPro" id="IPR015854">
    <property type="entry name" value="ABC_transpr_LolD-like"/>
</dbReference>
<keyword evidence="4" id="KW-1185">Reference proteome</keyword>
<feature type="region of interest" description="Disordered" evidence="1">
    <location>
        <begin position="1"/>
        <end position="28"/>
    </location>
</feature>
<dbReference type="SUPFAM" id="SSF52540">
    <property type="entry name" value="P-loop containing nucleoside triphosphate hydrolases"/>
    <property type="match status" value="1"/>
</dbReference>
<dbReference type="Proteomes" id="UP001324287">
    <property type="component" value="Chromosome"/>
</dbReference>
<accession>A0ABZ1AZF8</accession>
<dbReference type="Pfam" id="PF00005">
    <property type="entry name" value="ABC_tran"/>
    <property type="match status" value="1"/>
</dbReference>
<keyword evidence="3" id="KW-0547">Nucleotide-binding</keyword>
<dbReference type="RefSeq" id="WP_324275288.1">
    <property type="nucleotide sequence ID" value="NZ_CP141261.1"/>
</dbReference>
<dbReference type="InterPro" id="IPR027417">
    <property type="entry name" value="P-loop_NTPase"/>
</dbReference>
<evidence type="ECO:0000256" key="1">
    <source>
        <dbReference type="SAM" id="MobiDB-lite"/>
    </source>
</evidence>
<dbReference type="InterPro" id="IPR003439">
    <property type="entry name" value="ABC_transporter-like_ATP-bd"/>
</dbReference>
<feature type="domain" description="ABC transporter" evidence="2">
    <location>
        <begin position="48"/>
        <end position="88"/>
    </location>
</feature>
<evidence type="ECO:0000313" key="3">
    <source>
        <dbReference type="EMBL" id="WRL63958.1"/>
    </source>
</evidence>
<dbReference type="GO" id="GO:0005524">
    <property type="term" value="F:ATP binding"/>
    <property type="evidence" value="ECO:0007669"/>
    <property type="project" value="UniProtKB-KW"/>
</dbReference>
<evidence type="ECO:0000313" key="4">
    <source>
        <dbReference type="Proteomes" id="UP001324287"/>
    </source>
</evidence>
<dbReference type="PANTHER" id="PTHR24220">
    <property type="entry name" value="IMPORT ATP-BINDING PROTEIN"/>
    <property type="match status" value="1"/>
</dbReference>
<dbReference type="EMBL" id="CP141261">
    <property type="protein sequence ID" value="WRL63958.1"/>
    <property type="molecule type" value="Genomic_DNA"/>
</dbReference>
<keyword evidence="3" id="KW-0067">ATP-binding</keyword>
<reference evidence="3 4" key="1">
    <citation type="submission" date="2023-12" db="EMBL/GenBank/DDBJ databases">
        <title>Blastococcus brunescens sp. nov., an actonobacterium isolated from sandstone collected in sahara desert.</title>
        <authorList>
            <person name="Gtari M."/>
            <person name="Ghodhbane F."/>
        </authorList>
    </citation>
    <scope>NUCLEOTIDE SEQUENCE [LARGE SCALE GENOMIC DNA]</scope>
    <source>
        <strain evidence="3 4">BMG 8361</strain>
    </source>
</reference>